<accession>A0AAV3T1G1</accession>
<comment type="catalytic activity">
    <reaction evidence="6">
        <text>3'-dephospho-CoA + GTP = GDP + CoA + H(+)</text>
        <dbReference type="Rhea" id="RHEA:61156"/>
        <dbReference type="ChEBI" id="CHEBI:15378"/>
        <dbReference type="ChEBI" id="CHEBI:37565"/>
        <dbReference type="ChEBI" id="CHEBI:57287"/>
        <dbReference type="ChEBI" id="CHEBI:57328"/>
        <dbReference type="ChEBI" id="CHEBI:58189"/>
        <dbReference type="EC" id="2.7.1.237"/>
    </reaction>
</comment>
<evidence type="ECO:0000256" key="1">
    <source>
        <dbReference type="ARBA" id="ARBA00022679"/>
    </source>
</evidence>
<reference evidence="7 8" key="1">
    <citation type="journal article" date="2019" name="Int. J. Syst. Evol. Microbiol.">
        <title>The Global Catalogue of Microorganisms (GCM) 10K type strain sequencing project: providing services to taxonomists for standard genome sequencing and annotation.</title>
        <authorList>
            <consortium name="The Broad Institute Genomics Platform"/>
            <consortium name="The Broad Institute Genome Sequencing Center for Infectious Disease"/>
            <person name="Wu L."/>
            <person name="Ma J."/>
        </authorList>
    </citation>
    <scope>NUCLEOTIDE SEQUENCE [LARGE SCALE GENOMIC DNA]</scope>
    <source>
        <strain evidence="7 8">JCM 16327</strain>
    </source>
</reference>
<dbReference type="Proteomes" id="UP001500194">
    <property type="component" value="Unassembled WGS sequence"/>
</dbReference>
<organism evidence="7 8">
    <name type="scientific">Salarchaeum japonicum</name>
    <dbReference type="NCBI Taxonomy" id="555573"/>
    <lineage>
        <taxon>Archaea</taxon>
        <taxon>Methanobacteriati</taxon>
        <taxon>Methanobacteriota</taxon>
        <taxon>Stenosarchaea group</taxon>
        <taxon>Halobacteria</taxon>
        <taxon>Halobacteriales</taxon>
        <taxon>Halobacteriaceae</taxon>
    </lineage>
</organism>
<keyword evidence="3 6" id="KW-0418">Kinase</keyword>
<feature type="binding site" evidence="6">
    <location>
        <position position="45"/>
    </location>
    <ligand>
        <name>GTP</name>
        <dbReference type="ChEBI" id="CHEBI:37565"/>
    </ligand>
</feature>
<dbReference type="GO" id="GO:0015937">
    <property type="term" value="P:coenzyme A biosynthetic process"/>
    <property type="evidence" value="ECO:0007669"/>
    <property type="project" value="UniProtKB-UniRule"/>
</dbReference>
<comment type="caution">
    <text evidence="6">Lacks conserved residue(s) required for the propagation of feature annotation.</text>
</comment>
<dbReference type="InterPro" id="IPR007164">
    <property type="entry name" value="GTP-dep_dephospho-CoA_kin"/>
</dbReference>
<dbReference type="PANTHER" id="PTHR40732:SF1">
    <property type="entry name" value="GTP-DEPENDENT DEPHOSPHO-COA KINASE"/>
    <property type="match status" value="1"/>
</dbReference>
<dbReference type="PANTHER" id="PTHR40732">
    <property type="entry name" value="UPF0218 PROTEIN TK1697"/>
    <property type="match status" value="1"/>
</dbReference>
<comment type="similarity">
    <text evidence="6">Belongs to the GTP-dependent DPCK family.</text>
</comment>
<proteinExistence type="inferred from homology"/>
<dbReference type="Pfam" id="PF04019">
    <property type="entry name" value="DUF359"/>
    <property type="match status" value="1"/>
</dbReference>
<dbReference type="GeneID" id="68572083"/>
<evidence type="ECO:0000256" key="4">
    <source>
        <dbReference type="ARBA" id="ARBA00022993"/>
    </source>
</evidence>
<keyword evidence="4 6" id="KW-0173">Coenzyme A biosynthesis</keyword>
<comment type="function">
    <text evidence="6">Catalyzes the GTP-dependent phosphorylation of the 3'-hydroxyl group of dephosphocoenzyme A to form coenzyme A (CoA).</text>
</comment>
<keyword evidence="1 6" id="KW-0808">Transferase</keyword>
<feature type="binding site" evidence="6">
    <location>
        <position position="44"/>
    </location>
    <ligand>
        <name>GTP</name>
        <dbReference type="ChEBI" id="CHEBI:37565"/>
    </ligand>
</feature>
<dbReference type="EC" id="2.7.1.237" evidence="6"/>
<feature type="binding site" evidence="6">
    <location>
        <position position="120"/>
    </location>
    <ligand>
        <name>GTP</name>
        <dbReference type="ChEBI" id="CHEBI:37565"/>
    </ligand>
</feature>
<comment type="caution">
    <text evidence="7">The sequence shown here is derived from an EMBL/GenBank/DDBJ whole genome shotgun (WGS) entry which is preliminary data.</text>
</comment>
<sequence length="178" mass="19007">MPRTVARLPKSARAEFKEPLGRIYTDAQELLADAGSPIIAVGDVVTYHLERAGATPHVSVVDGRTEREAVEEEIVEGFPDADTDVHVASDPATLSHELVEALVDAIGRAETTLLVVDGEEDLASLPAVVAAPVGASVVYGQPGEGMVLVNVDSELKERVRDLLGLLETEDAFWRLLDS</sequence>
<protein>
    <recommendedName>
        <fullName evidence="6">GTP-dependent dephospho-CoA kinase</fullName>
        <ecNumber evidence="6">2.7.1.237</ecNumber>
    </recommendedName>
    <alternativeName>
        <fullName evidence="6">Dephospho-coenzyme A kinase</fullName>
        <shortName evidence="6">DPCK</shortName>
    </alternativeName>
</protein>
<gene>
    <name evidence="7" type="ORF">GCM10009019_07940</name>
</gene>
<evidence type="ECO:0000256" key="2">
    <source>
        <dbReference type="ARBA" id="ARBA00022741"/>
    </source>
</evidence>
<evidence type="ECO:0000313" key="7">
    <source>
        <dbReference type="EMBL" id="GAA0647885.1"/>
    </source>
</evidence>
<feature type="binding site" evidence="6">
    <location>
        <position position="43"/>
    </location>
    <ligand>
        <name>GTP</name>
        <dbReference type="ChEBI" id="CHEBI:37565"/>
    </ligand>
</feature>
<dbReference type="EMBL" id="BAAADU010000002">
    <property type="protein sequence ID" value="GAA0647885.1"/>
    <property type="molecule type" value="Genomic_DNA"/>
</dbReference>
<keyword evidence="2 6" id="KW-0547">Nucleotide-binding</keyword>
<dbReference type="RefSeq" id="WP_227261499.1">
    <property type="nucleotide sequence ID" value="NZ_BAAADU010000002.1"/>
</dbReference>
<evidence type="ECO:0000256" key="6">
    <source>
        <dbReference type="HAMAP-Rule" id="MF_00590"/>
    </source>
</evidence>
<dbReference type="GO" id="GO:0016301">
    <property type="term" value="F:kinase activity"/>
    <property type="evidence" value="ECO:0007669"/>
    <property type="project" value="UniProtKB-UniRule"/>
</dbReference>
<evidence type="ECO:0000313" key="8">
    <source>
        <dbReference type="Proteomes" id="UP001500194"/>
    </source>
</evidence>
<comment type="pathway">
    <text evidence="6">Cofactor biosynthesis; coenzyme A biosynthesis.</text>
</comment>
<keyword evidence="8" id="KW-1185">Reference proteome</keyword>
<dbReference type="PIRSF" id="PIRSF006533">
    <property type="entry name" value="UCP006533"/>
    <property type="match status" value="1"/>
</dbReference>
<dbReference type="AlphaFoldDB" id="A0AAV3T1G1"/>
<dbReference type="GO" id="GO:0005525">
    <property type="term" value="F:GTP binding"/>
    <property type="evidence" value="ECO:0007669"/>
    <property type="project" value="UniProtKB-UniRule"/>
</dbReference>
<feature type="binding site" evidence="6">
    <location>
        <position position="62"/>
    </location>
    <ligand>
        <name>GTP</name>
        <dbReference type="ChEBI" id="CHEBI:37565"/>
    </ligand>
</feature>
<evidence type="ECO:0000256" key="3">
    <source>
        <dbReference type="ARBA" id="ARBA00022777"/>
    </source>
</evidence>
<keyword evidence="5 6" id="KW-0342">GTP-binding</keyword>
<name>A0AAV3T1G1_9EURY</name>
<evidence type="ECO:0000256" key="5">
    <source>
        <dbReference type="ARBA" id="ARBA00023134"/>
    </source>
</evidence>
<dbReference type="HAMAP" id="MF_00590">
    <property type="entry name" value="Dephospho_CoA_kinase_GTP_dep"/>
    <property type="match status" value="1"/>
</dbReference>